<gene>
    <name evidence="2" type="ordered locus">PSMK_10990</name>
</gene>
<evidence type="ECO:0000256" key="1">
    <source>
        <dbReference type="SAM" id="MobiDB-lite"/>
    </source>
</evidence>
<protein>
    <recommendedName>
        <fullName evidence="4">CobQ/CobB/MinD/ParA nucleotide binding domain-containing protein</fullName>
    </recommendedName>
</protein>
<evidence type="ECO:0000313" key="3">
    <source>
        <dbReference type="Proteomes" id="UP000007881"/>
    </source>
</evidence>
<feature type="region of interest" description="Disordered" evidence="1">
    <location>
        <begin position="864"/>
        <end position="971"/>
    </location>
</feature>
<feature type="compositionally biased region" description="Basic and acidic residues" evidence="1">
    <location>
        <begin position="938"/>
        <end position="947"/>
    </location>
</feature>
<feature type="region of interest" description="Disordered" evidence="1">
    <location>
        <begin position="820"/>
        <end position="849"/>
    </location>
</feature>
<name>I0IDC0_PHYMF</name>
<dbReference type="eggNOG" id="COG0489">
    <property type="taxonomic scope" value="Bacteria"/>
</dbReference>
<feature type="compositionally biased region" description="Low complexity" evidence="1">
    <location>
        <begin position="792"/>
        <end position="801"/>
    </location>
</feature>
<proteinExistence type="predicted"/>
<dbReference type="EMBL" id="AP012338">
    <property type="protein sequence ID" value="BAM03258.1"/>
    <property type="molecule type" value="Genomic_DNA"/>
</dbReference>
<dbReference type="PANTHER" id="PTHR32309:SF31">
    <property type="entry name" value="CAPSULAR EXOPOLYSACCHARIDE FAMILY"/>
    <property type="match status" value="1"/>
</dbReference>
<feature type="compositionally biased region" description="Basic and acidic residues" evidence="1">
    <location>
        <begin position="955"/>
        <end position="971"/>
    </location>
</feature>
<dbReference type="STRING" id="1142394.PSMK_10990"/>
<feature type="region of interest" description="Disordered" evidence="1">
    <location>
        <begin position="768"/>
        <end position="801"/>
    </location>
</feature>
<organism evidence="2 3">
    <name type="scientific">Phycisphaera mikurensis (strain NBRC 102666 / KCTC 22515 / FYK2301M01)</name>
    <dbReference type="NCBI Taxonomy" id="1142394"/>
    <lineage>
        <taxon>Bacteria</taxon>
        <taxon>Pseudomonadati</taxon>
        <taxon>Planctomycetota</taxon>
        <taxon>Phycisphaerae</taxon>
        <taxon>Phycisphaerales</taxon>
        <taxon>Phycisphaeraceae</taxon>
        <taxon>Phycisphaera</taxon>
    </lineage>
</organism>
<feature type="compositionally biased region" description="Basic and acidic residues" evidence="1">
    <location>
        <begin position="1"/>
        <end position="18"/>
    </location>
</feature>
<dbReference type="SUPFAM" id="SSF52540">
    <property type="entry name" value="P-loop containing nucleoside triphosphate hydrolases"/>
    <property type="match status" value="1"/>
</dbReference>
<feature type="compositionally biased region" description="Low complexity" evidence="1">
    <location>
        <begin position="920"/>
        <end position="936"/>
    </location>
</feature>
<sequence length="971" mass="97658">MSDTHDPADRRNGRRSADDLYPARWKFNGNAARALAPAASGAPRRPDAAPPAAALDPAPAVDPREPADDASDPGGWGRFCGRAAQRWPLLVGVALAAAVPGAAIGYLQGEPRFGAEVGVELQPRTVAGGVGGVPAEALNVAETLQREAAVLTDLADRAGIEASVSGRPPFGLVVEVRDPDPAGAAASAAALATAFERKTALPGSAEVETAAAARREAEAQVQATRTALAMNGVEVARAEDRLAAGSDPAVLAAAEAGTAQRRRAADARVRDARASARDPLFFAASLVREQPAAQDAAVRAAQAAADALASAARNRGLVGSLGEAAAAAARFAAVVEDARFVEAEDGRRAFVRLSDLERDAAAAGIDARAAASASAVAKLERSALQSLRWKQQELQTAAENAAETAARLRAAPLPAAALDRVTAGEASATPVADARPRGAALGAVLGSLLGALGVLLYLASDDRVSRGDSRPWSARGVAVLGTVPLVRGQAAGTGAEGPLSEREQQRARDEAAALADAVHAVRAMLEGRAGRAAGSAAEPGGRTFAVTSSGPGSGKTGLCLGLAASLAAAGERVLLVDAAWADRPDAEATSDRQTLQTAALRMGYLHPEDADLLEHAEADEPIGLPAFLGGDGLEAACFETKIPGLSLLPAGPGPLEGSRLSGRHIRRLVDEARPLHDVTLIDTSAVAVGLDALFAAAAADGVVLVVSGGERQAAVDRALARLRASGAVVLGTVLNRMGRPGSPRPGAPASARAALEQGWQDQGSGMFAAAVGGSSAHPRRGPAAEAAKADPPEAATPAAGTAADRAAVAALAPAARRIGSSDAAEAEAEAASAAAAETPGFGDDQEGSEEDVALDDVLAAVRFGDEEDADGPSGEGSGSGPAAAGRDDAQEAPGAEVRDPERIAAELAERIASGVPSSEGAGTADAAPPRAAASDEAALDRLVDRHIASSMPASRVERRQEPADGADERTP</sequence>
<evidence type="ECO:0000313" key="2">
    <source>
        <dbReference type="EMBL" id="BAM03258.1"/>
    </source>
</evidence>
<dbReference type="KEGG" id="phm:PSMK_10990"/>
<reference evidence="2 3" key="1">
    <citation type="submission" date="2012-02" db="EMBL/GenBank/DDBJ databases">
        <title>Complete genome sequence of Phycisphaera mikurensis NBRC 102666.</title>
        <authorList>
            <person name="Ankai A."/>
            <person name="Hosoyama A."/>
            <person name="Terui Y."/>
            <person name="Sekine M."/>
            <person name="Fukai R."/>
            <person name="Kato Y."/>
            <person name="Nakamura S."/>
            <person name="Yamada-Narita S."/>
            <person name="Kawakoshi A."/>
            <person name="Fukunaga Y."/>
            <person name="Yamazaki S."/>
            <person name="Fujita N."/>
        </authorList>
    </citation>
    <scope>NUCLEOTIDE SEQUENCE [LARGE SCALE GENOMIC DNA]</scope>
    <source>
        <strain evidence="3">NBRC 102666 / KCTC 22515 / FYK2301M01</strain>
    </source>
</reference>
<dbReference type="InterPro" id="IPR027417">
    <property type="entry name" value="P-loop_NTPase"/>
</dbReference>
<feature type="compositionally biased region" description="Low complexity" evidence="1">
    <location>
        <begin position="34"/>
        <end position="43"/>
    </location>
</feature>
<dbReference type="PANTHER" id="PTHR32309">
    <property type="entry name" value="TYROSINE-PROTEIN KINASE"/>
    <property type="match status" value="1"/>
</dbReference>
<feature type="region of interest" description="Disordered" evidence="1">
    <location>
        <begin position="736"/>
        <end position="755"/>
    </location>
</feature>
<evidence type="ECO:0008006" key="4">
    <source>
        <dbReference type="Google" id="ProtNLM"/>
    </source>
</evidence>
<dbReference type="RefSeq" id="WP_014436477.1">
    <property type="nucleotide sequence ID" value="NC_017080.1"/>
</dbReference>
<dbReference type="Gene3D" id="3.40.50.300">
    <property type="entry name" value="P-loop containing nucleotide triphosphate hydrolases"/>
    <property type="match status" value="1"/>
</dbReference>
<feature type="compositionally biased region" description="Basic and acidic residues" evidence="1">
    <location>
        <begin position="896"/>
        <end position="909"/>
    </location>
</feature>
<feature type="region of interest" description="Disordered" evidence="1">
    <location>
        <begin position="34"/>
        <end position="76"/>
    </location>
</feature>
<accession>I0IDC0</accession>
<dbReference type="HOGENOM" id="CLU_305405_0_0_0"/>
<feature type="compositionally biased region" description="Low complexity" evidence="1">
    <location>
        <begin position="50"/>
        <end position="61"/>
    </location>
</feature>
<dbReference type="Proteomes" id="UP000007881">
    <property type="component" value="Chromosome"/>
</dbReference>
<feature type="region of interest" description="Disordered" evidence="1">
    <location>
        <begin position="1"/>
        <end position="21"/>
    </location>
</feature>
<dbReference type="InterPro" id="IPR050445">
    <property type="entry name" value="Bact_polysacc_biosynth/exp"/>
</dbReference>
<keyword evidence="3" id="KW-1185">Reference proteome</keyword>
<dbReference type="AlphaFoldDB" id="I0IDC0"/>